<comment type="caution">
    <text evidence="2">The sequence shown here is derived from an EMBL/GenBank/DDBJ whole genome shotgun (WGS) entry which is preliminary data.</text>
</comment>
<name>A0ABV9NBQ3_9PROT</name>
<accession>A0ABV9NBQ3</accession>
<dbReference type="SMART" id="SM01034">
    <property type="entry name" value="BLUF"/>
    <property type="match status" value="1"/>
</dbReference>
<dbReference type="EMBL" id="JBHSGQ010000005">
    <property type="protein sequence ID" value="MFC4725807.1"/>
    <property type="molecule type" value="Genomic_DNA"/>
</dbReference>
<feature type="domain" description="BLUF" evidence="1">
    <location>
        <begin position="25"/>
        <end position="120"/>
    </location>
</feature>
<evidence type="ECO:0000259" key="1">
    <source>
        <dbReference type="PROSITE" id="PS50925"/>
    </source>
</evidence>
<proteinExistence type="predicted"/>
<protein>
    <submittedName>
        <fullName evidence="2">BLUF domain-containing protein</fullName>
    </submittedName>
</protein>
<dbReference type="InterPro" id="IPR036046">
    <property type="entry name" value="Acylphosphatase-like_dom_sf"/>
</dbReference>
<dbReference type="Proteomes" id="UP001596024">
    <property type="component" value="Unassembled WGS sequence"/>
</dbReference>
<gene>
    <name evidence="2" type="ORF">ACFPB0_10935</name>
</gene>
<dbReference type="RefSeq" id="WP_371392773.1">
    <property type="nucleotide sequence ID" value="NZ_CP163421.1"/>
</dbReference>
<dbReference type="SUPFAM" id="SSF54975">
    <property type="entry name" value="Acylphosphatase/BLUF domain-like"/>
    <property type="match status" value="1"/>
</dbReference>
<dbReference type="Gene3D" id="3.30.70.100">
    <property type="match status" value="1"/>
</dbReference>
<sequence length="169" mass="18864">MSSSTSYRRRLRLKGTPCPGEAAALTRLVYISAVAIARGQGHFRSELADIMAACERYNPRAGITGVLVYDRGRFIQMLEGPKAAIDEVYARICNDTRHTEVTLLLNEPASERRFDDWAMAFANAGDAPLPVRASSGWRELEREALLARLREIHDHHAVMNLRSVTRASP</sequence>
<dbReference type="Pfam" id="PF04940">
    <property type="entry name" value="BLUF"/>
    <property type="match status" value="1"/>
</dbReference>
<reference evidence="3" key="1">
    <citation type="journal article" date="2019" name="Int. J. Syst. Evol. Microbiol.">
        <title>The Global Catalogue of Microorganisms (GCM) 10K type strain sequencing project: providing services to taxonomists for standard genome sequencing and annotation.</title>
        <authorList>
            <consortium name="The Broad Institute Genomics Platform"/>
            <consortium name="The Broad Institute Genome Sequencing Center for Infectious Disease"/>
            <person name="Wu L."/>
            <person name="Ma J."/>
        </authorList>
    </citation>
    <scope>NUCLEOTIDE SEQUENCE [LARGE SCALE GENOMIC DNA]</scope>
    <source>
        <strain evidence="3">CCUG 62981</strain>
    </source>
</reference>
<organism evidence="2 3">
    <name type="scientific">Glycocaulis abyssi</name>
    <dbReference type="NCBI Taxonomy" id="1433403"/>
    <lineage>
        <taxon>Bacteria</taxon>
        <taxon>Pseudomonadati</taxon>
        <taxon>Pseudomonadota</taxon>
        <taxon>Alphaproteobacteria</taxon>
        <taxon>Maricaulales</taxon>
        <taxon>Maricaulaceae</taxon>
        <taxon>Glycocaulis</taxon>
    </lineage>
</organism>
<evidence type="ECO:0000313" key="2">
    <source>
        <dbReference type="EMBL" id="MFC4725807.1"/>
    </source>
</evidence>
<keyword evidence="3" id="KW-1185">Reference proteome</keyword>
<evidence type="ECO:0000313" key="3">
    <source>
        <dbReference type="Proteomes" id="UP001596024"/>
    </source>
</evidence>
<dbReference type="InterPro" id="IPR007024">
    <property type="entry name" value="BLUF_domain"/>
</dbReference>
<dbReference type="PROSITE" id="PS50925">
    <property type="entry name" value="BLUF"/>
    <property type="match status" value="1"/>
</dbReference>